<dbReference type="InterPro" id="IPR001878">
    <property type="entry name" value="Znf_CCHC"/>
</dbReference>
<dbReference type="AlphaFoldDB" id="A0A4C2ACU3"/>
<feature type="compositionally biased region" description="Basic and acidic residues" evidence="2">
    <location>
        <begin position="51"/>
        <end position="83"/>
    </location>
</feature>
<gene>
    <name evidence="4" type="ORF">EVAR_90002_1</name>
</gene>
<dbReference type="Proteomes" id="UP000299102">
    <property type="component" value="Unassembled WGS sequence"/>
</dbReference>
<protein>
    <recommendedName>
        <fullName evidence="3">CCHC-type domain-containing protein</fullName>
    </recommendedName>
</protein>
<organism evidence="4 5">
    <name type="scientific">Eumeta variegata</name>
    <name type="common">Bagworm moth</name>
    <name type="synonym">Eumeta japonica</name>
    <dbReference type="NCBI Taxonomy" id="151549"/>
    <lineage>
        <taxon>Eukaryota</taxon>
        <taxon>Metazoa</taxon>
        <taxon>Ecdysozoa</taxon>
        <taxon>Arthropoda</taxon>
        <taxon>Hexapoda</taxon>
        <taxon>Insecta</taxon>
        <taxon>Pterygota</taxon>
        <taxon>Neoptera</taxon>
        <taxon>Endopterygota</taxon>
        <taxon>Lepidoptera</taxon>
        <taxon>Glossata</taxon>
        <taxon>Ditrysia</taxon>
        <taxon>Tineoidea</taxon>
        <taxon>Psychidae</taxon>
        <taxon>Oiketicinae</taxon>
        <taxon>Eumeta</taxon>
    </lineage>
</organism>
<keyword evidence="1" id="KW-0863">Zinc-finger</keyword>
<dbReference type="EMBL" id="BGZK01002820">
    <property type="protein sequence ID" value="GBP96677.1"/>
    <property type="molecule type" value="Genomic_DNA"/>
</dbReference>
<keyword evidence="1" id="KW-0862">Zinc</keyword>
<evidence type="ECO:0000256" key="2">
    <source>
        <dbReference type="SAM" id="MobiDB-lite"/>
    </source>
</evidence>
<evidence type="ECO:0000259" key="3">
    <source>
        <dbReference type="PROSITE" id="PS50158"/>
    </source>
</evidence>
<dbReference type="OrthoDB" id="10026072at2759"/>
<feature type="region of interest" description="Disordered" evidence="2">
    <location>
        <begin position="51"/>
        <end position="87"/>
    </location>
</feature>
<evidence type="ECO:0000313" key="5">
    <source>
        <dbReference type="Proteomes" id="UP000299102"/>
    </source>
</evidence>
<reference evidence="4 5" key="1">
    <citation type="journal article" date="2019" name="Commun. Biol.">
        <title>The bagworm genome reveals a unique fibroin gene that provides high tensile strength.</title>
        <authorList>
            <person name="Kono N."/>
            <person name="Nakamura H."/>
            <person name="Ohtoshi R."/>
            <person name="Tomita M."/>
            <person name="Numata K."/>
            <person name="Arakawa K."/>
        </authorList>
    </citation>
    <scope>NUCLEOTIDE SEQUENCE [LARGE SCALE GENOMIC DNA]</scope>
</reference>
<evidence type="ECO:0000313" key="4">
    <source>
        <dbReference type="EMBL" id="GBP96677.1"/>
    </source>
</evidence>
<dbReference type="GO" id="GO:0008270">
    <property type="term" value="F:zinc ion binding"/>
    <property type="evidence" value="ECO:0007669"/>
    <property type="project" value="UniProtKB-KW"/>
</dbReference>
<dbReference type="GO" id="GO:0003676">
    <property type="term" value="F:nucleic acid binding"/>
    <property type="evidence" value="ECO:0007669"/>
    <property type="project" value="InterPro"/>
</dbReference>
<comment type="caution">
    <text evidence="4">The sequence shown here is derived from an EMBL/GenBank/DDBJ whole genome shotgun (WGS) entry which is preliminary data.</text>
</comment>
<keyword evidence="1" id="KW-0479">Metal-binding</keyword>
<dbReference type="PROSITE" id="PS50158">
    <property type="entry name" value="ZF_CCHC"/>
    <property type="match status" value="1"/>
</dbReference>
<accession>A0A4C2ACU3</accession>
<keyword evidence="5" id="KW-1185">Reference proteome</keyword>
<feature type="domain" description="CCHC-type" evidence="3">
    <location>
        <begin position="22"/>
        <end position="36"/>
    </location>
</feature>
<proteinExistence type="predicted"/>
<evidence type="ECO:0000256" key="1">
    <source>
        <dbReference type="PROSITE-ProRule" id="PRU00047"/>
    </source>
</evidence>
<sequence>MLSQVPTIWSPGGSLPLQGHCCGKCGEIGHKTEECKATVARCATCHRFGRRDAEAHRTASRIAQHESSRKSDTYPSPDMDKRGGLRVGQINLGGSVVATRELPRRHGGWDWI</sequence>
<name>A0A4C2ACU3_EUMVA</name>